<feature type="compositionally biased region" description="Basic and acidic residues" evidence="1">
    <location>
        <begin position="28"/>
        <end position="44"/>
    </location>
</feature>
<protein>
    <submittedName>
        <fullName evidence="2">Uncharacterized protein</fullName>
    </submittedName>
</protein>
<dbReference type="EMBL" id="HACG01005777">
    <property type="protein sequence ID" value="CEK52642.1"/>
    <property type="molecule type" value="Transcribed_RNA"/>
</dbReference>
<feature type="region of interest" description="Disordered" evidence="1">
    <location>
        <begin position="28"/>
        <end position="50"/>
    </location>
</feature>
<feature type="non-terminal residue" evidence="2">
    <location>
        <position position="50"/>
    </location>
</feature>
<sequence length="50" mass="5803">MWSEYTNLSEAMDQIFNIKSLSTKKDGFDMGREESKWIDPEKNSKSNKTG</sequence>
<accession>A0A0B6Y8H6</accession>
<name>A0A0B6Y8H6_9EUPU</name>
<gene>
    <name evidence="2" type="primary">ORF17527</name>
</gene>
<organism evidence="2">
    <name type="scientific">Arion vulgaris</name>
    <dbReference type="NCBI Taxonomy" id="1028688"/>
    <lineage>
        <taxon>Eukaryota</taxon>
        <taxon>Metazoa</taxon>
        <taxon>Spiralia</taxon>
        <taxon>Lophotrochozoa</taxon>
        <taxon>Mollusca</taxon>
        <taxon>Gastropoda</taxon>
        <taxon>Heterobranchia</taxon>
        <taxon>Euthyneura</taxon>
        <taxon>Panpulmonata</taxon>
        <taxon>Eupulmonata</taxon>
        <taxon>Stylommatophora</taxon>
        <taxon>Helicina</taxon>
        <taxon>Arionoidea</taxon>
        <taxon>Arionidae</taxon>
        <taxon>Arion</taxon>
    </lineage>
</organism>
<evidence type="ECO:0000313" key="2">
    <source>
        <dbReference type="EMBL" id="CEK52642.1"/>
    </source>
</evidence>
<evidence type="ECO:0000256" key="1">
    <source>
        <dbReference type="SAM" id="MobiDB-lite"/>
    </source>
</evidence>
<proteinExistence type="predicted"/>
<reference evidence="2" key="1">
    <citation type="submission" date="2014-12" db="EMBL/GenBank/DDBJ databases">
        <title>Insight into the proteome of Arion vulgaris.</title>
        <authorList>
            <person name="Aradska J."/>
            <person name="Bulat T."/>
            <person name="Smidak R."/>
            <person name="Sarate P."/>
            <person name="Gangsoo J."/>
            <person name="Sialana F."/>
            <person name="Bilban M."/>
            <person name="Lubec G."/>
        </authorList>
    </citation>
    <scope>NUCLEOTIDE SEQUENCE</scope>
    <source>
        <tissue evidence="2">Skin</tissue>
    </source>
</reference>
<dbReference type="AlphaFoldDB" id="A0A0B6Y8H6"/>